<name>A0AAD5WWE6_9FUNG</name>
<dbReference type="EMBL" id="JADGJD010003099">
    <property type="protein sequence ID" value="KAJ3025713.1"/>
    <property type="molecule type" value="Genomic_DNA"/>
</dbReference>
<evidence type="ECO:0000313" key="1">
    <source>
        <dbReference type="EMBL" id="KAJ3025713.1"/>
    </source>
</evidence>
<feature type="non-terminal residue" evidence="1">
    <location>
        <position position="228"/>
    </location>
</feature>
<proteinExistence type="predicted"/>
<keyword evidence="2" id="KW-1185">Reference proteome</keyword>
<accession>A0AAD5WWE6</accession>
<organism evidence="1 2">
    <name type="scientific">Rhizophlyctis rosea</name>
    <dbReference type="NCBI Taxonomy" id="64517"/>
    <lineage>
        <taxon>Eukaryota</taxon>
        <taxon>Fungi</taxon>
        <taxon>Fungi incertae sedis</taxon>
        <taxon>Chytridiomycota</taxon>
        <taxon>Chytridiomycota incertae sedis</taxon>
        <taxon>Chytridiomycetes</taxon>
        <taxon>Rhizophlyctidales</taxon>
        <taxon>Rhizophlyctidaceae</taxon>
        <taxon>Rhizophlyctis</taxon>
    </lineage>
</organism>
<protein>
    <submittedName>
        <fullName evidence="1">Uncharacterized protein</fullName>
    </submittedName>
</protein>
<reference evidence="1" key="1">
    <citation type="submission" date="2020-05" db="EMBL/GenBank/DDBJ databases">
        <title>Phylogenomic resolution of chytrid fungi.</title>
        <authorList>
            <person name="Stajich J.E."/>
            <person name="Amses K."/>
            <person name="Simmons R."/>
            <person name="Seto K."/>
            <person name="Myers J."/>
            <person name="Bonds A."/>
            <person name="Quandt C.A."/>
            <person name="Barry K."/>
            <person name="Liu P."/>
            <person name="Grigoriev I."/>
            <person name="Longcore J.E."/>
            <person name="James T.Y."/>
        </authorList>
    </citation>
    <scope>NUCLEOTIDE SEQUENCE</scope>
    <source>
        <strain evidence="1">JEL0318</strain>
    </source>
</reference>
<comment type="caution">
    <text evidence="1">The sequence shown here is derived from an EMBL/GenBank/DDBJ whole genome shotgun (WGS) entry which is preliminary data.</text>
</comment>
<gene>
    <name evidence="1" type="ORF">HK097_006611</name>
</gene>
<dbReference type="AlphaFoldDB" id="A0AAD5WWE6"/>
<sequence length="228" mass="24811">MLIRRAQLVSAGEEDPILGGASALAGMGGMGMGRAGAASEGSQLDLLGMAEQESQNRAMLRMVYILEKGLSTTASPRSAVDWMLARGPLIADLKAAILGNYRCILQLCSVLSQGSFGKKVVDEIINQCDVMINLREVILMHRVQYSTTGEGPALEKALGCLERYFFLVTFGAYVNDGSSSHFKTSFANWLGARPEITSMLYAFRQKGKRLYLFRPVEDLSLLSEESLG</sequence>
<dbReference type="Proteomes" id="UP001212841">
    <property type="component" value="Unassembled WGS sequence"/>
</dbReference>
<evidence type="ECO:0000313" key="2">
    <source>
        <dbReference type="Proteomes" id="UP001212841"/>
    </source>
</evidence>